<comment type="similarity">
    <text evidence="2">Belongs to the bacterial solute-binding protein 2 family.</text>
</comment>
<dbReference type="Proteomes" id="UP000199315">
    <property type="component" value="Unassembled WGS sequence"/>
</dbReference>
<organism evidence="7 8">
    <name type="scientific">Anaerobium acetethylicum</name>
    <dbReference type="NCBI Taxonomy" id="1619234"/>
    <lineage>
        <taxon>Bacteria</taxon>
        <taxon>Bacillati</taxon>
        <taxon>Bacillota</taxon>
        <taxon>Clostridia</taxon>
        <taxon>Lachnospirales</taxon>
        <taxon>Lachnospiraceae</taxon>
        <taxon>Anaerobium</taxon>
    </lineage>
</organism>
<dbReference type="InterPro" id="IPR025997">
    <property type="entry name" value="SBP_2_dom"/>
</dbReference>
<dbReference type="GO" id="GO:0030313">
    <property type="term" value="C:cell envelope"/>
    <property type="evidence" value="ECO:0007669"/>
    <property type="project" value="UniProtKB-SubCell"/>
</dbReference>
<evidence type="ECO:0000313" key="7">
    <source>
        <dbReference type="EMBL" id="SCP98952.1"/>
    </source>
</evidence>
<dbReference type="PANTHER" id="PTHR46847">
    <property type="entry name" value="D-ALLOSE-BINDING PERIPLASMIC PROTEIN-RELATED"/>
    <property type="match status" value="1"/>
</dbReference>
<dbReference type="PROSITE" id="PS51257">
    <property type="entry name" value="PROKAR_LIPOPROTEIN"/>
    <property type="match status" value="1"/>
</dbReference>
<dbReference type="PANTHER" id="PTHR46847:SF1">
    <property type="entry name" value="D-ALLOSE-BINDING PERIPLASMIC PROTEIN-RELATED"/>
    <property type="match status" value="1"/>
</dbReference>
<feature type="domain" description="Periplasmic binding protein" evidence="6">
    <location>
        <begin position="83"/>
        <end position="344"/>
    </location>
</feature>
<sequence length="373" mass="40499">MKKKILSLLLVTVMAISFTAGCSSTNQASDNKVDSGNTSTVSADSAGAFSATPDQLKALPEEMLGEKDEFKGMKIGFSQRNIAGSEWWEQLVRLAREEAEYLGIELTVYDAGNDLTRQLADIETLVNLSPDAMIINPYHSTGVLPAVSKVHEANIPLTVVNCALDPAGAPFTFVSCDVENSGYQSGFELAKAYDEKNGWTDSVEALVLSAAAQEEESDLRRWGQIAGYNDYMLEKYGKSNLDIVSYRYYNWQPEPAMNETLDALQANPDIDVVFCACDGGAQGVVAALDSIGKTGEILMTSIDARSSVLKWIQDGDKGVVSTVANDPRMMGKWAVYLAAKQATGVTTPSRFYVPNTCYTEENVADIYDPDSAY</sequence>
<accession>A0A1D3TXC6</accession>
<feature type="signal peptide" evidence="5">
    <location>
        <begin position="1"/>
        <end position="28"/>
    </location>
</feature>
<feature type="chain" id="PRO_5008921888" evidence="5">
    <location>
        <begin position="29"/>
        <end position="373"/>
    </location>
</feature>
<evidence type="ECO:0000256" key="5">
    <source>
        <dbReference type="SAM" id="SignalP"/>
    </source>
</evidence>
<evidence type="ECO:0000256" key="3">
    <source>
        <dbReference type="ARBA" id="ARBA00022729"/>
    </source>
</evidence>
<evidence type="ECO:0000259" key="6">
    <source>
        <dbReference type="Pfam" id="PF13407"/>
    </source>
</evidence>
<protein>
    <submittedName>
        <fullName evidence="7">Ribose transport system substrate-binding protein</fullName>
    </submittedName>
</protein>
<evidence type="ECO:0000256" key="4">
    <source>
        <dbReference type="SAM" id="MobiDB-lite"/>
    </source>
</evidence>
<evidence type="ECO:0000256" key="2">
    <source>
        <dbReference type="ARBA" id="ARBA00007639"/>
    </source>
</evidence>
<comment type="subcellular location">
    <subcellularLocation>
        <location evidence="1">Cell envelope</location>
    </subcellularLocation>
</comment>
<dbReference type="STRING" id="1619234.SAMN05421730_102932"/>
<dbReference type="InterPro" id="IPR028082">
    <property type="entry name" value="Peripla_BP_I"/>
</dbReference>
<dbReference type="Gene3D" id="3.40.50.2300">
    <property type="match status" value="2"/>
</dbReference>
<dbReference type="AlphaFoldDB" id="A0A1D3TXC6"/>
<dbReference type="GO" id="GO:0030246">
    <property type="term" value="F:carbohydrate binding"/>
    <property type="evidence" value="ECO:0007669"/>
    <property type="project" value="UniProtKB-ARBA"/>
</dbReference>
<name>A0A1D3TXC6_9FIRM</name>
<gene>
    <name evidence="7" type="ORF">SAMN05421730_102932</name>
</gene>
<proteinExistence type="inferred from homology"/>
<feature type="compositionally biased region" description="Polar residues" evidence="4">
    <location>
        <begin position="25"/>
        <end position="43"/>
    </location>
</feature>
<dbReference type="Pfam" id="PF13407">
    <property type="entry name" value="Peripla_BP_4"/>
    <property type="match status" value="1"/>
</dbReference>
<reference evidence="7 8" key="1">
    <citation type="submission" date="2016-09" db="EMBL/GenBank/DDBJ databases">
        <authorList>
            <person name="Capua I."/>
            <person name="De Benedictis P."/>
            <person name="Joannis T."/>
            <person name="Lombin L.H."/>
            <person name="Cattoli G."/>
        </authorList>
    </citation>
    <scope>NUCLEOTIDE SEQUENCE [LARGE SCALE GENOMIC DNA]</scope>
    <source>
        <strain evidence="7 8">GluBS11</strain>
    </source>
</reference>
<dbReference type="RefSeq" id="WP_091236188.1">
    <property type="nucleotide sequence ID" value="NZ_FMKA01000029.1"/>
</dbReference>
<dbReference type="OrthoDB" id="4827464at2"/>
<dbReference type="EMBL" id="FMKA01000029">
    <property type="protein sequence ID" value="SCP98952.1"/>
    <property type="molecule type" value="Genomic_DNA"/>
</dbReference>
<evidence type="ECO:0000313" key="8">
    <source>
        <dbReference type="Proteomes" id="UP000199315"/>
    </source>
</evidence>
<evidence type="ECO:0000256" key="1">
    <source>
        <dbReference type="ARBA" id="ARBA00004196"/>
    </source>
</evidence>
<keyword evidence="8" id="KW-1185">Reference proteome</keyword>
<feature type="region of interest" description="Disordered" evidence="4">
    <location>
        <begin position="25"/>
        <end position="46"/>
    </location>
</feature>
<keyword evidence="3 5" id="KW-0732">Signal</keyword>
<dbReference type="SUPFAM" id="SSF53822">
    <property type="entry name" value="Periplasmic binding protein-like I"/>
    <property type="match status" value="1"/>
</dbReference>